<evidence type="ECO:0000256" key="7">
    <source>
        <dbReference type="SAM" id="Phobius"/>
    </source>
</evidence>
<evidence type="ECO:0000256" key="3">
    <source>
        <dbReference type="ARBA" id="ARBA00022475"/>
    </source>
</evidence>
<dbReference type="Pfam" id="PF05552">
    <property type="entry name" value="MS_channel_1st_1"/>
    <property type="match status" value="1"/>
</dbReference>
<evidence type="ECO:0000313" key="11">
    <source>
        <dbReference type="EMBL" id="TWO23126.1"/>
    </source>
</evidence>
<feature type="domain" description="Mechanosensitive ion channel transmembrane helices 2/3" evidence="10">
    <location>
        <begin position="67"/>
        <end position="106"/>
    </location>
</feature>
<dbReference type="InterPro" id="IPR011014">
    <property type="entry name" value="MscS_channel_TM-2"/>
</dbReference>
<feature type="transmembrane region" description="Helical" evidence="7">
    <location>
        <begin position="87"/>
        <end position="105"/>
    </location>
</feature>
<feature type="domain" description="Mechanosensitive ion channel MscS" evidence="8">
    <location>
        <begin position="107"/>
        <end position="173"/>
    </location>
</feature>
<comment type="caution">
    <text evidence="11">The sequence shown here is derived from an EMBL/GenBank/DDBJ whole genome shotgun (WGS) entry which is preliminary data.</text>
</comment>
<gene>
    <name evidence="11" type="ORF">YZ82_00875</name>
</gene>
<evidence type="ECO:0000259" key="8">
    <source>
        <dbReference type="Pfam" id="PF00924"/>
    </source>
</evidence>
<dbReference type="InterPro" id="IPR045275">
    <property type="entry name" value="MscS_archaea/bacteria_type"/>
</dbReference>
<dbReference type="InterPro" id="IPR049278">
    <property type="entry name" value="MS_channel_C"/>
</dbReference>
<dbReference type="Pfam" id="PF00924">
    <property type="entry name" value="MS_channel_2nd"/>
    <property type="match status" value="1"/>
</dbReference>
<evidence type="ECO:0000256" key="2">
    <source>
        <dbReference type="ARBA" id="ARBA00008017"/>
    </source>
</evidence>
<dbReference type="InterPro" id="IPR023408">
    <property type="entry name" value="MscS_beta-dom_sf"/>
</dbReference>
<dbReference type="EMBL" id="VOAP01000002">
    <property type="protein sequence ID" value="TWO23126.1"/>
    <property type="molecule type" value="Genomic_DNA"/>
</dbReference>
<comment type="similarity">
    <text evidence="2">Belongs to the MscS (TC 1.A.23) family.</text>
</comment>
<evidence type="ECO:0000259" key="9">
    <source>
        <dbReference type="Pfam" id="PF21082"/>
    </source>
</evidence>
<sequence>MNLDIIQNLDYMTILALVGKYGLNFIVSIFIFFIGKWIISKLTFVLEKILDKTKIDSMLSNFVLNTTRTLLFIFVILAALSNLGIETTSFVAVLGAVGLAIGMAFKDTFGNIGAGVLIIFFKPFRLGDSIDIDGSIGTATELNLFSTYLTTSDNKTIIIPNSQIISSKIINYSLKQNRRVDLTFSIDYKDDLKLARDIILDIATSKDIILNDPAPFVGVMSLGDNGVNLVARFWAKNENCLSVYHQMLEEVKIAFDKNGISIPFTQVVTHHIYESDKK</sequence>
<comment type="subcellular location">
    <subcellularLocation>
        <location evidence="1">Cell membrane</location>
        <topology evidence="1">Multi-pass membrane protein</topology>
    </subcellularLocation>
</comment>
<dbReference type="Gene3D" id="1.10.287.1260">
    <property type="match status" value="1"/>
</dbReference>
<keyword evidence="5 7" id="KW-1133">Transmembrane helix</keyword>
<dbReference type="PANTHER" id="PTHR30221:SF1">
    <property type="entry name" value="SMALL-CONDUCTANCE MECHANOSENSITIVE CHANNEL"/>
    <property type="match status" value="1"/>
</dbReference>
<dbReference type="SUPFAM" id="SSF82861">
    <property type="entry name" value="Mechanosensitive channel protein MscS (YggB), transmembrane region"/>
    <property type="match status" value="1"/>
</dbReference>
<dbReference type="RefSeq" id="WP_111995838.1">
    <property type="nucleotide sequence ID" value="NZ_VOAP01000002.1"/>
</dbReference>
<dbReference type="Proteomes" id="UP000321812">
    <property type="component" value="Unassembled WGS sequence"/>
</dbReference>
<dbReference type="InterPro" id="IPR010920">
    <property type="entry name" value="LSM_dom_sf"/>
</dbReference>
<dbReference type="InterPro" id="IPR011066">
    <property type="entry name" value="MscS_channel_C_sf"/>
</dbReference>
<dbReference type="Gene3D" id="2.30.30.60">
    <property type="match status" value="1"/>
</dbReference>
<keyword evidence="4 7" id="KW-0812">Transmembrane</keyword>
<evidence type="ECO:0000256" key="1">
    <source>
        <dbReference type="ARBA" id="ARBA00004651"/>
    </source>
</evidence>
<evidence type="ECO:0000313" key="12">
    <source>
        <dbReference type="Proteomes" id="UP000321812"/>
    </source>
</evidence>
<evidence type="ECO:0000256" key="5">
    <source>
        <dbReference type="ARBA" id="ARBA00022989"/>
    </source>
</evidence>
<protein>
    <submittedName>
        <fullName evidence="11">Mechanosensitive ion channel</fullName>
    </submittedName>
</protein>
<dbReference type="PANTHER" id="PTHR30221">
    <property type="entry name" value="SMALL-CONDUCTANCE MECHANOSENSITIVE CHANNEL"/>
    <property type="match status" value="1"/>
</dbReference>
<dbReference type="SUPFAM" id="SSF82689">
    <property type="entry name" value="Mechanosensitive channel protein MscS (YggB), C-terminal domain"/>
    <property type="match status" value="1"/>
</dbReference>
<keyword evidence="6 7" id="KW-0472">Membrane</keyword>
<evidence type="ECO:0000256" key="4">
    <source>
        <dbReference type="ARBA" id="ARBA00022692"/>
    </source>
</evidence>
<dbReference type="Pfam" id="PF21088">
    <property type="entry name" value="MS_channel_1st"/>
    <property type="match status" value="1"/>
</dbReference>
<dbReference type="InterPro" id="IPR008910">
    <property type="entry name" value="MSC_TM_helix"/>
</dbReference>
<keyword evidence="3" id="KW-1003">Cell membrane</keyword>
<dbReference type="InterPro" id="IPR049142">
    <property type="entry name" value="MS_channel_1st"/>
</dbReference>
<evidence type="ECO:0000259" key="10">
    <source>
        <dbReference type="Pfam" id="PF21088"/>
    </source>
</evidence>
<accession>A0A562XNB7</accession>
<feature type="transmembrane region" description="Helical" evidence="7">
    <location>
        <begin position="59"/>
        <end position="81"/>
    </location>
</feature>
<reference evidence="11 12" key="1">
    <citation type="submission" date="2019-07" db="EMBL/GenBank/DDBJ databases">
        <title>Rapid identification of Enteric Bacteria from Whole Genome Sequences (WGS) using Average Nucleotide Identity (ANI).</title>
        <authorList>
            <person name="Lane C."/>
        </authorList>
    </citation>
    <scope>NUCLEOTIDE SEQUENCE [LARGE SCALE GENOMIC DNA]</scope>
    <source>
        <strain evidence="11 12">D2411</strain>
    </source>
</reference>
<name>A0A562XNB7_CAMHY</name>
<feature type="domain" description="Mechanosensitive ion channel MscS C-terminal" evidence="9">
    <location>
        <begin position="180"/>
        <end position="262"/>
    </location>
</feature>
<organism evidence="11 12">
    <name type="scientific">Campylobacter hyointestinalis</name>
    <dbReference type="NCBI Taxonomy" id="198"/>
    <lineage>
        <taxon>Bacteria</taxon>
        <taxon>Pseudomonadati</taxon>
        <taxon>Campylobacterota</taxon>
        <taxon>Epsilonproteobacteria</taxon>
        <taxon>Campylobacterales</taxon>
        <taxon>Campylobacteraceae</taxon>
        <taxon>Campylobacter</taxon>
    </lineage>
</organism>
<dbReference type="InterPro" id="IPR006685">
    <property type="entry name" value="MscS_channel_2nd"/>
</dbReference>
<proteinExistence type="inferred from homology"/>
<dbReference type="AlphaFoldDB" id="A0A562XNB7"/>
<dbReference type="Gene3D" id="3.30.70.100">
    <property type="match status" value="1"/>
</dbReference>
<dbReference type="Pfam" id="PF21082">
    <property type="entry name" value="MS_channel_3rd"/>
    <property type="match status" value="1"/>
</dbReference>
<dbReference type="SUPFAM" id="SSF50182">
    <property type="entry name" value="Sm-like ribonucleoproteins"/>
    <property type="match status" value="1"/>
</dbReference>
<dbReference type="GO" id="GO:0005886">
    <property type="term" value="C:plasma membrane"/>
    <property type="evidence" value="ECO:0007669"/>
    <property type="project" value="UniProtKB-SubCell"/>
</dbReference>
<evidence type="ECO:0000256" key="6">
    <source>
        <dbReference type="ARBA" id="ARBA00023136"/>
    </source>
</evidence>
<feature type="transmembrane region" description="Helical" evidence="7">
    <location>
        <begin position="21"/>
        <end position="39"/>
    </location>
</feature>
<dbReference type="GO" id="GO:0008381">
    <property type="term" value="F:mechanosensitive monoatomic ion channel activity"/>
    <property type="evidence" value="ECO:0007669"/>
    <property type="project" value="InterPro"/>
</dbReference>